<dbReference type="SMART" id="SM01321">
    <property type="entry name" value="Y1_Tnp"/>
    <property type="match status" value="1"/>
</dbReference>
<sequence length="162" mass="18241">MANTYTQIHLHMVVAVKGRLCLIPTEHAAMLYRYITGIVTQQGQKLLATNGMPDHVHLLIGFRPEKALSDLMREVKASSSKFINEQGWLMGKFSWQEGFGAFSYGASQLSAVISYIERQQEHHATRTFKEEYLSLLDSFGIAYNAAYVFTAPDEEPLINPAQ</sequence>
<accession>A0A418QQF2</accession>
<dbReference type="NCBIfam" id="NF033573">
    <property type="entry name" value="transpos_IS200"/>
    <property type="match status" value="1"/>
</dbReference>
<comment type="caution">
    <text evidence="2">The sequence shown here is derived from an EMBL/GenBank/DDBJ whole genome shotgun (WGS) entry which is preliminary data.</text>
</comment>
<reference evidence="2 3" key="1">
    <citation type="submission" date="2018-09" db="EMBL/GenBank/DDBJ databases">
        <authorList>
            <person name="Zeman M."/>
            <person name="Pardy F."/>
        </authorList>
    </citation>
    <scope>NUCLEOTIDE SEQUENCE [LARGE SCALE GENOMIC DNA]</scope>
    <source>
        <strain evidence="2 3">CCM 8852</strain>
    </source>
</reference>
<reference evidence="2 3" key="2">
    <citation type="submission" date="2019-01" db="EMBL/GenBank/DDBJ databases">
        <title>Hymenobacter humicola sp. nov., isolated from soils in Antarctica.</title>
        <authorList>
            <person name="Sedlacek I."/>
            <person name="Holochova P."/>
            <person name="Kralova S."/>
            <person name="Pantucek R."/>
            <person name="Stankova E."/>
            <person name="Vrbovska V."/>
            <person name="Kristofova L."/>
            <person name="Svec P."/>
            <person name="Busse H.-J."/>
        </authorList>
    </citation>
    <scope>NUCLEOTIDE SEQUENCE [LARGE SCALE GENOMIC DNA]</scope>
    <source>
        <strain evidence="2 3">CCM 8852</strain>
    </source>
</reference>
<dbReference type="InterPro" id="IPR002686">
    <property type="entry name" value="Transposase_17"/>
</dbReference>
<name>A0A418QQF2_9BACT</name>
<proteinExistence type="predicted"/>
<feature type="domain" description="Transposase IS200-like" evidence="1">
    <location>
        <begin position="5"/>
        <end position="119"/>
    </location>
</feature>
<dbReference type="SUPFAM" id="SSF143422">
    <property type="entry name" value="Transposase IS200-like"/>
    <property type="match status" value="1"/>
</dbReference>
<dbReference type="EMBL" id="QYCN01000031">
    <property type="protein sequence ID" value="RIY07270.1"/>
    <property type="molecule type" value="Genomic_DNA"/>
</dbReference>
<dbReference type="InterPro" id="IPR036515">
    <property type="entry name" value="Transposase_17_sf"/>
</dbReference>
<dbReference type="OrthoDB" id="9797997at2"/>
<dbReference type="PANTHER" id="PTHR33360:SF2">
    <property type="entry name" value="TRANSPOSASE FOR INSERTION SEQUENCE ELEMENT IS200"/>
    <property type="match status" value="1"/>
</dbReference>
<protein>
    <submittedName>
        <fullName evidence="2">IS200/IS605 family transposase</fullName>
    </submittedName>
</protein>
<dbReference type="AlphaFoldDB" id="A0A418QQF2"/>
<dbReference type="GO" id="GO:0006313">
    <property type="term" value="P:DNA transposition"/>
    <property type="evidence" value="ECO:0007669"/>
    <property type="project" value="InterPro"/>
</dbReference>
<gene>
    <name evidence="2" type="primary">tnpA</name>
    <name evidence="2" type="ORF">D0T11_17165</name>
</gene>
<dbReference type="Gene3D" id="3.30.70.1290">
    <property type="entry name" value="Transposase IS200-like"/>
    <property type="match status" value="1"/>
</dbReference>
<dbReference type="RefSeq" id="WP_119657038.1">
    <property type="nucleotide sequence ID" value="NZ_JBHUOI010000012.1"/>
</dbReference>
<keyword evidence="3" id="KW-1185">Reference proteome</keyword>
<dbReference type="Pfam" id="PF01797">
    <property type="entry name" value="Y1_Tnp"/>
    <property type="match status" value="1"/>
</dbReference>
<organism evidence="2 3">
    <name type="scientific">Hymenobacter rubripertinctus</name>
    <dbReference type="NCBI Taxonomy" id="2029981"/>
    <lineage>
        <taxon>Bacteria</taxon>
        <taxon>Pseudomonadati</taxon>
        <taxon>Bacteroidota</taxon>
        <taxon>Cytophagia</taxon>
        <taxon>Cytophagales</taxon>
        <taxon>Hymenobacteraceae</taxon>
        <taxon>Hymenobacter</taxon>
    </lineage>
</organism>
<evidence type="ECO:0000313" key="3">
    <source>
        <dbReference type="Proteomes" id="UP000284250"/>
    </source>
</evidence>
<dbReference type="GO" id="GO:0004803">
    <property type="term" value="F:transposase activity"/>
    <property type="evidence" value="ECO:0007669"/>
    <property type="project" value="InterPro"/>
</dbReference>
<dbReference type="Proteomes" id="UP000284250">
    <property type="component" value="Unassembled WGS sequence"/>
</dbReference>
<dbReference type="GO" id="GO:0003677">
    <property type="term" value="F:DNA binding"/>
    <property type="evidence" value="ECO:0007669"/>
    <property type="project" value="InterPro"/>
</dbReference>
<evidence type="ECO:0000313" key="2">
    <source>
        <dbReference type="EMBL" id="RIY07270.1"/>
    </source>
</evidence>
<dbReference type="PANTHER" id="PTHR33360">
    <property type="entry name" value="TRANSPOSASE FOR INSERTION SEQUENCE ELEMENT IS200"/>
    <property type="match status" value="1"/>
</dbReference>
<evidence type="ECO:0000259" key="1">
    <source>
        <dbReference type="SMART" id="SM01321"/>
    </source>
</evidence>